<dbReference type="PROSITE" id="PS00012">
    <property type="entry name" value="PHOSPHOPANTETHEINE"/>
    <property type="match status" value="1"/>
</dbReference>
<dbReference type="PANTHER" id="PTHR45527:SF1">
    <property type="entry name" value="FATTY ACID SYNTHASE"/>
    <property type="match status" value="1"/>
</dbReference>
<dbReference type="Proteomes" id="UP000192815">
    <property type="component" value="Unassembled WGS sequence"/>
</dbReference>
<feature type="domain" description="Carrier" evidence="10">
    <location>
        <begin position="1858"/>
        <end position="1933"/>
    </location>
</feature>
<dbReference type="PANTHER" id="PTHR45527">
    <property type="entry name" value="NONRIBOSOMAL PEPTIDE SYNTHETASE"/>
    <property type="match status" value="1"/>
</dbReference>
<comment type="catalytic activity">
    <reaction evidence="6">
        <text>holo-[peptidyl-carrier protein] + L-cysteine + ATP = L-cysteinyl-[peptidyl-carrier protein] + AMP + diphosphate</text>
        <dbReference type="Rhea" id="RHEA:61680"/>
        <dbReference type="Rhea" id="RHEA-COMP:11480"/>
        <dbReference type="Rhea" id="RHEA-COMP:15906"/>
        <dbReference type="ChEBI" id="CHEBI:30616"/>
        <dbReference type="ChEBI" id="CHEBI:33019"/>
        <dbReference type="ChEBI" id="CHEBI:35235"/>
        <dbReference type="ChEBI" id="CHEBI:64479"/>
        <dbReference type="ChEBI" id="CHEBI:144926"/>
        <dbReference type="ChEBI" id="CHEBI:456215"/>
        <dbReference type="EC" id="6.2.1.69"/>
    </reaction>
    <physiologicalReaction direction="left-to-right" evidence="6">
        <dbReference type="Rhea" id="RHEA:61681"/>
    </physiologicalReaction>
</comment>
<dbReference type="FunFam" id="3.30.559.10:FF:000023">
    <property type="entry name" value="Non-ribosomal peptide synthetase"/>
    <property type="match status" value="1"/>
</dbReference>
<dbReference type="CDD" id="cd19535">
    <property type="entry name" value="Cyc_NRPS"/>
    <property type="match status" value="1"/>
</dbReference>
<dbReference type="Pfam" id="PF00668">
    <property type="entry name" value="Condensation"/>
    <property type="match status" value="3"/>
</dbReference>
<keyword evidence="3" id="KW-0596">Phosphopantetheine</keyword>
<dbReference type="FunFam" id="3.40.50.980:FF:000001">
    <property type="entry name" value="Non-ribosomal peptide synthetase"/>
    <property type="match status" value="2"/>
</dbReference>
<comment type="similarity">
    <text evidence="2">Belongs to the ATP-dependent AMP-binding enzyme family.</text>
</comment>
<dbReference type="PROSITE" id="PS00455">
    <property type="entry name" value="AMP_BINDING"/>
    <property type="match status" value="2"/>
</dbReference>
<dbReference type="GO" id="GO:0072330">
    <property type="term" value="P:monocarboxylic acid biosynthetic process"/>
    <property type="evidence" value="ECO:0007669"/>
    <property type="project" value="UniProtKB-ARBA"/>
</dbReference>
<comment type="caution">
    <text evidence="11">The sequence shown here is derived from an EMBL/GenBank/DDBJ whole genome shotgun (WGS) entry which is preliminary data.</text>
</comment>
<dbReference type="RefSeq" id="WP_083183787.1">
    <property type="nucleotide sequence ID" value="NZ_MUIO01000058.1"/>
</dbReference>
<dbReference type="Gene3D" id="3.30.300.30">
    <property type="match status" value="2"/>
</dbReference>
<dbReference type="InterPro" id="IPR001242">
    <property type="entry name" value="Condensation_dom"/>
</dbReference>
<proteinExistence type="inferred from homology"/>
<dbReference type="NCBIfam" id="TIGR01733">
    <property type="entry name" value="AA-adenyl-dom"/>
    <property type="match status" value="2"/>
</dbReference>
<dbReference type="GO" id="GO:0009239">
    <property type="term" value="P:enterobactin biosynthetic process"/>
    <property type="evidence" value="ECO:0007669"/>
    <property type="project" value="TreeGrafter"/>
</dbReference>
<comment type="cofactor">
    <cofactor evidence="1">
        <name>pantetheine 4'-phosphate</name>
        <dbReference type="ChEBI" id="CHEBI:47942"/>
    </cofactor>
</comment>
<dbReference type="FunFam" id="1.10.1200.10:FF:000005">
    <property type="entry name" value="Nonribosomal peptide synthetase 1"/>
    <property type="match status" value="1"/>
</dbReference>
<evidence type="ECO:0000256" key="7">
    <source>
        <dbReference type="ARBA" id="ARBA00066651"/>
    </source>
</evidence>
<dbReference type="SUPFAM" id="SSF47336">
    <property type="entry name" value="ACP-like"/>
    <property type="match status" value="2"/>
</dbReference>
<evidence type="ECO:0000313" key="12">
    <source>
        <dbReference type="Proteomes" id="UP000192815"/>
    </source>
</evidence>
<dbReference type="EC" id="6.2.1.69" evidence="7"/>
<feature type="region of interest" description="Disordered" evidence="9">
    <location>
        <begin position="1"/>
        <end position="25"/>
    </location>
</feature>
<dbReference type="Gene3D" id="3.30.559.30">
    <property type="entry name" value="Nonribosomal peptide synthetase, condensation domain"/>
    <property type="match status" value="3"/>
</dbReference>
<dbReference type="CDD" id="cd05930">
    <property type="entry name" value="A_NRPS"/>
    <property type="match status" value="1"/>
</dbReference>
<dbReference type="FunFam" id="1.10.1200.10:FF:000016">
    <property type="entry name" value="Non-ribosomal peptide synthase"/>
    <property type="match status" value="1"/>
</dbReference>
<dbReference type="PROSITE" id="PS50075">
    <property type="entry name" value="CARRIER"/>
    <property type="match status" value="2"/>
</dbReference>
<keyword evidence="4" id="KW-0597">Phosphoprotein</keyword>
<accession>A0A1X0N5A0</accession>
<evidence type="ECO:0000256" key="9">
    <source>
        <dbReference type="SAM" id="MobiDB-lite"/>
    </source>
</evidence>
<dbReference type="InterPro" id="IPR025110">
    <property type="entry name" value="AMP-bd_C"/>
</dbReference>
<evidence type="ECO:0000256" key="2">
    <source>
        <dbReference type="ARBA" id="ARBA00006432"/>
    </source>
</evidence>
<keyword evidence="5" id="KW-0436">Ligase</keyword>
<keyword evidence="12" id="KW-1185">Reference proteome</keyword>
<dbReference type="Gene3D" id="1.10.1200.10">
    <property type="entry name" value="ACP-like"/>
    <property type="match status" value="2"/>
</dbReference>
<dbReference type="FunFam" id="2.30.38.10:FF:000001">
    <property type="entry name" value="Non-ribosomal peptide synthetase PvdI"/>
    <property type="match status" value="2"/>
</dbReference>
<organism evidence="11 12">
    <name type="scientific">Pseudomonas floridensis</name>
    <dbReference type="NCBI Taxonomy" id="1958950"/>
    <lineage>
        <taxon>Bacteria</taxon>
        <taxon>Pseudomonadati</taxon>
        <taxon>Pseudomonadota</taxon>
        <taxon>Gammaproteobacteria</taxon>
        <taxon>Pseudomonadales</taxon>
        <taxon>Pseudomonadaceae</taxon>
        <taxon>Pseudomonas</taxon>
    </lineage>
</organism>
<dbReference type="InterPro" id="IPR036736">
    <property type="entry name" value="ACP-like_sf"/>
</dbReference>
<gene>
    <name evidence="11" type="ORF">BZK31_15285</name>
</gene>
<dbReference type="GO" id="GO:0005829">
    <property type="term" value="C:cytosol"/>
    <property type="evidence" value="ECO:0007669"/>
    <property type="project" value="TreeGrafter"/>
</dbReference>
<evidence type="ECO:0000259" key="10">
    <source>
        <dbReference type="PROSITE" id="PS50075"/>
    </source>
</evidence>
<dbReference type="FunFam" id="3.30.559.10:FF:000012">
    <property type="entry name" value="Non-ribosomal peptide synthetase"/>
    <property type="match status" value="1"/>
</dbReference>
<dbReference type="InterPro" id="IPR010071">
    <property type="entry name" value="AA_adenyl_dom"/>
</dbReference>
<dbReference type="STRING" id="1958950.BZK31_15285"/>
<dbReference type="GO" id="GO:0009366">
    <property type="term" value="C:enterobactin synthetase complex"/>
    <property type="evidence" value="ECO:0007669"/>
    <property type="project" value="TreeGrafter"/>
</dbReference>
<dbReference type="NCBIfam" id="NF003417">
    <property type="entry name" value="PRK04813.1"/>
    <property type="match status" value="2"/>
</dbReference>
<dbReference type="InterPro" id="IPR023213">
    <property type="entry name" value="CAT-like_dom_sf"/>
</dbReference>
<name>A0A1X0N5A0_9PSED</name>
<dbReference type="Gene3D" id="2.30.38.10">
    <property type="entry name" value="Luciferase, Domain 3"/>
    <property type="match status" value="2"/>
</dbReference>
<dbReference type="Pfam" id="PF00550">
    <property type="entry name" value="PP-binding"/>
    <property type="match status" value="2"/>
</dbReference>
<dbReference type="SUPFAM" id="SSF52777">
    <property type="entry name" value="CoA-dependent acyltransferases"/>
    <property type="match status" value="5"/>
</dbReference>
<evidence type="ECO:0000256" key="4">
    <source>
        <dbReference type="ARBA" id="ARBA00022553"/>
    </source>
</evidence>
<dbReference type="GO" id="GO:0031177">
    <property type="term" value="F:phosphopantetheine binding"/>
    <property type="evidence" value="ECO:0007669"/>
    <property type="project" value="TreeGrafter"/>
</dbReference>
<evidence type="ECO:0000313" key="11">
    <source>
        <dbReference type="EMBL" id="ORC58448.1"/>
    </source>
</evidence>
<dbReference type="InterPro" id="IPR057737">
    <property type="entry name" value="Condensation_MtbB-like"/>
</dbReference>
<dbReference type="InterPro" id="IPR000873">
    <property type="entry name" value="AMP-dep_synth/lig_dom"/>
</dbReference>
<dbReference type="FunFam" id="3.40.50.12780:FF:000012">
    <property type="entry name" value="Non-ribosomal peptide synthetase"/>
    <property type="match status" value="2"/>
</dbReference>
<reference evidence="12" key="1">
    <citation type="submission" date="2017-02" db="EMBL/GenBank/DDBJ databases">
        <title>Pseudomonas floridae sp. nov., a novel pathogenic bacterial species isolated from tomato.</title>
        <authorList>
            <person name="Timilsina S."/>
            <person name="Vallad G.E."/>
            <person name="Jones J.B."/>
        </authorList>
    </citation>
    <scope>NUCLEOTIDE SEQUENCE [LARGE SCALE GENOMIC DNA]</scope>
    <source>
        <strain evidence="12">GEV388</strain>
    </source>
</reference>
<dbReference type="GO" id="GO:0043041">
    <property type="term" value="P:amino acid activation for nonribosomal peptide biosynthetic process"/>
    <property type="evidence" value="ECO:0007669"/>
    <property type="project" value="TreeGrafter"/>
</dbReference>
<dbReference type="SUPFAM" id="SSF56801">
    <property type="entry name" value="Acetyl-CoA synthetase-like"/>
    <property type="match status" value="2"/>
</dbReference>
<dbReference type="InterPro" id="IPR006162">
    <property type="entry name" value="Ppantetheine_attach_site"/>
</dbReference>
<evidence type="ECO:0000256" key="8">
    <source>
        <dbReference type="ARBA" id="ARBA00079103"/>
    </source>
</evidence>
<evidence type="ECO:0000256" key="6">
    <source>
        <dbReference type="ARBA" id="ARBA00052643"/>
    </source>
</evidence>
<sequence>MLDKSSLRGAGSAQPTAFSEKMSADQTTTGHARDWLDRLADAPVLLEIPSDRPRPALRTGDCASVAFQLDTALAQGLDELSRAHRTSVFMTLLAGWAVVLARFSGQPEVMIGTRTVEGDNTLVLRVSMDPVWSSAQLLEHVREGLLGAYEHRDIPFDTVLKHLELQQDTAWHPLVQVLCVWDHRQPLPNGFDLMLSLGETQGRIGGHLHYATALFDESTAQRMADALCRILRQMVAQPAHRFMAMDLMGDAERQRLVHDWNSARQPFDEHGYVHALFEAQVQRTPDAVAARFAQATLSYAQLNAQANRLAHQLRSMGVGPDARVGVCLERSLDMLIGVLAVLKAGGAYVPLDPGYPRARLAHMLTDSAPRVVLTHAAASEALRAALDDSAQTSPTLLDLTDSGQWAAQPAHDPDPQAVGLTSRHLAYVIYTSGSTGVPKGVMVEHRGLRAVSAAWASFYDLRGPLNHLQMAGFSFDVFSADLIRALGFGGTLVLCPRDTLMDPPALYRLLREACIGFADFVPAVLNPLLAWVQNNGHDLSFLRTVVCGSDIWTAHSARQLRSLCGARVQIVQAYGVTEASIDSSCFEFAHASPVEGVLPIGRPLANTRIYLLDALGAPVPQGVIGEMHIGGAGVARGYLNLPQLTRERFIDSPFVAGERLYRSGDLARYRADGNLEFIGRNDFQAKLNGLRLELGEIESRLAQVPGVEENLVVLRDDGRGVRRLIAYYRERNGAGLGPGVLREHMQAHLPDYMVPLAFVRLAALPLTANGKLDRTALPEPDAEAFDQRDFEAAQGPLESALAAIWRDVLAVEQVGRQDHFFALGGHSLLVMRVLAQVRQRLGLEVSPAALFAAPVLHCFAERLNRPQATARPAITVVDRGEAQILSSAQQRLWFLAQMEGGNAAYHMPLNLRLRGPLQVAALERSFQQLVARHEALRTTFVTVAGEGRQRVAAPGAGMALALIDLRGRADAEARLVELLDEEGGKPFDLSCGPLMRVSLVRLADDDHMLLLTQHHIISDGWSMGVLTRELGALYVAALQDRDATLPVLPVQYVDYAAWQRQWLSGDVLEAQRRYWHDTLSGAPVLLQLPTDHARPAVQDYRGGFVPLTFDRALTDRLKALGMQQGTTLFMTLLAAWSLVLLRLSGQSDVVIGVPSANRPQQELEGLIGFFVNTLALRMTRPEMQPGTVSVANWLQQARRVALGAQEHQDLPFDQVVELLNPPRSLAHSPLFQVLFAWEQDQDSDLVLPGLDISPVHSRHQVAKFDLQLALSEQDGQIVGGLEYASGLFEARTVAQFGDYLHRVLTQMADDSERSLASIELLSAPQRRQIVDEWNRTERGLSTLPDCVQRFEAVVRTTPDAEALRAAGQTLNYAGLNRAANRLAHFLIEQGVRPEQRVGLCLERSPEMVIGLLAILKAGAAYVPFDPAYPRERLAFMFDDASPSLLLTQSSLREGLPLAGHPHLDKPLSVCCVDRDASYWEHHSERDPQVDVSPDNLAYVLYTSGSTGRPKGVAHSRRALDNLIAWQLEAARVPRRVLQFASLNFDVSFQEVCSTLCQGGSLLLMSEASRKDLASLRSTLVAEGVQRAFLPFAVLQQLAALSEADAPMPAGGCEIVTAGEALQINDELRAFVRGLGGSALHNQYGPTETHVVSQFSLDCSEAAQWPDAPPIGRPIANARLYVLDGDMNPVPVGVAGELYIAGVCLARGYLNRPDLTAERFLPDPLSDRPGARMYRSGDLARFQADGNVEYLGRIDRQVKLRGFRIELGEIDNLLHRQPGVQEAVVLLREDMPGDKRLVAYVVGSATEEALRSGLQRHLPEHMIPTAWVAMAQLPLTRNGKLDRAALPAPERQSAADYQAPRNDTERQMARIWAEVLKCERVGIRDNFFDLGGHSLLATRMIYAINQRMGAQLSLSSLFKSPVLEDLAQQVQIARQQGDLPQTAMLRIEADRAARHAPFPLTDIQQAYWFGRESTVSLGGVSAHGYEELRIPQLDVPRFEQALNRMIQRHDMLRVVFLSDGTQQVLEHVPTYRMPCSDLRGLPADAGREALQTIRERQSHQVLDASRWPLFEFSLSLLDDGISHLHISLDALIVDAASTQILARELMAFYDNPQHALPEPGLTFRDYVLAEQALRSEHRYEQALAYWRERVTTLAPAPDLPLVCQPESIERPHFTRRDRELSAAQWSRLKAVAKQFAVTPSVMLLTAFSEV</sequence>
<feature type="domain" description="Carrier" evidence="10">
    <location>
        <begin position="792"/>
        <end position="867"/>
    </location>
</feature>
<evidence type="ECO:0000256" key="3">
    <source>
        <dbReference type="ARBA" id="ARBA00022450"/>
    </source>
</evidence>
<dbReference type="InterPro" id="IPR020845">
    <property type="entry name" value="AMP-binding_CS"/>
</dbReference>
<dbReference type="Gene3D" id="3.40.50.980">
    <property type="match status" value="4"/>
</dbReference>
<dbReference type="CDD" id="cd17651">
    <property type="entry name" value="A_NRPS_VisG_like"/>
    <property type="match status" value="1"/>
</dbReference>
<dbReference type="EMBL" id="MUIO01000058">
    <property type="protein sequence ID" value="ORC58448.1"/>
    <property type="molecule type" value="Genomic_DNA"/>
</dbReference>
<dbReference type="Gene3D" id="3.30.559.10">
    <property type="entry name" value="Chloramphenicol acetyltransferase-like domain"/>
    <property type="match status" value="2"/>
</dbReference>
<protein>
    <recommendedName>
        <fullName evidence="8">L-cysteine--[L-cysteinyl-carrier protein] ligase</fullName>
        <ecNumber evidence="7">6.2.1.69</ecNumber>
    </recommendedName>
    <alternativeName>
        <fullName evidence="8">L-cysteine--[L-cysteinyl-carrier protein] ligase</fullName>
    </alternativeName>
</protein>
<dbReference type="InterPro" id="IPR009081">
    <property type="entry name" value="PP-bd_ACP"/>
</dbReference>
<dbReference type="Pfam" id="PF13193">
    <property type="entry name" value="AMP-binding_C"/>
    <property type="match status" value="2"/>
</dbReference>
<dbReference type="GO" id="GO:0047527">
    <property type="term" value="F:2,3-dihydroxybenzoate-serine ligase activity"/>
    <property type="evidence" value="ECO:0007669"/>
    <property type="project" value="TreeGrafter"/>
</dbReference>
<dbReference type="Pfam" id="PF00501">
    <property type="entry name" value="AMP-binding"/>
    <property type="match status" value="2"/>
</dbReference>
<dbReference type="InterPro" id="IPR045851">
    <property type="entry name" value="AMP-bd_C_sf"/>
</dbReference>
<evidence type="ECO:0000256" key="5">
    <source>
        <dbReference type="ARBA" id="ARBA00022598"/>
    </source>
</evidence>
<feature type="non-terminal residue" evidence="11">
    <location>
        <position position="2209"/>
    </location>
</feature>
<dbReference type="FunFam" id="3.30.300.30:FF:000010">
    <property type="entry name" value="Enterobactin synthetase component F"/>
    <property type="match status" value="2"/>
</dbReference>
<dbReference type="CDD" id="cd19531">
    <property type="entry name" value="LCL_NRPS-like"/>
    <property type="match status" value="1"/>
</dbReference>
<evidence type="ECO:0000256" key="1">
    <source>
        <dbReference type="ARBA" id="ARBA00001957"/>
    </source>
</evidence>